<keyword evidence="3" id="KW-1185">Reference proteome</keyword>
<dbReference type="Proteomes" id="UP001285908">
    <property type="component" value="Unassembled WGS sequence"/>
</dbReference>
<dbReference type="RefSeq" id="XP_062691327.1">
    <property type="nucleotide sequence ID" value="XM_062832626.1"/>
</dbReference>
<name>A0AAJ0I4J2_9PEZI</name>
<sequence>MDRPEDIPGAVNGRGMQLLCCKMSLLQLMRKRGPPVEQRLMATKTRAFNSIETMSFCRYTRCYHDRQRGSLSKSTCIYPTPSLVDAALKSRVESDICIFFFFSATTGVEDRRITSKRSEDGPVLPSSRHANRSQPPGSSMFSTYSRSVECNPKNDFFNLQHCVFIPLYLAFSLLLHSSAHQEHRCSTMSLSSYIKCSPPFAQLNCIPLR</sequence>
<feature type="region of interest" description="Disordered" evidence="1">
    <location>
        <begin position="112"/>
        <end position="140"/>
    </location>
</feature>
<dbReference type="AlphaFoldDB" id="A0AAJ0I4J2"/>
<evidence type="ECO:0000313" key="2">
    <source>
        <dbReference type="EMBL" id="KAK3490144.1"/>
    </source>
</evidence>
<reference evidence="2 3" key="1">
    <citation type="journal article" date="2023" name="Mol. Phylogenet. Evol.">
        <title>Genome-scale phylogeny and comparative genomics of the fungal order Sordariales.</title>
        <authorList>
            <person name="Hensen N."/>
            <person name="Bonometti L."/>
            <person name="Westerberg I."/>
            <person name="Brannstrom I.O."/>
            <person name="Guillou S."/>
            <person name="Cros-Aarteil S."/>
            <person name="Calhoun S."/>
            <person name="Haridas S."/>
            <person name="Kuo A."/>
            <person name="Mondo S."/>
            <person name="Pangilinan J."/>
            <person name="Riley R."/>
            <person name="LaButti K."/>
            <person name="Andreopoulos B."/>
            <person name="Lipzen A."/>
            <person name="Chen C."/>
            <person name="Yan M."/>
            <person name="Daum C."/>
            <person name="Ng V."/>
            <person name="Clum A."/>
            <person name="Steindorff A."/>
            <person name="Ohm R.A."/>
            <person name="Martin F."/>
            <person name="Silar P."/>
            <person name="Natvig D.O."/>
            <person name="Lalanne C."/>
            <person name="Gautier V."/>
            <person name="Ament-Velasquez S.L."/>
            <person name="Kruys A."/>
            <person name="Hutchinson M.I."/>
            <person name="Powell A.J."/>
            <person name="Barry K."/>
            <person name="Miller A.N."/>
            <person name="Grigoriev I.V."/>
            <person name="Debuchy R."/>
            <person name="Gladieux P."/>
            <person name="Hiltunen Thoren M."/>
            <person name="Johannesson H."/>
        </authorList>
    </citation>
    <scope>NUCLEOTIDE SEQUENCE [LARGE SCALE GENOMIC DNA]</scope>
    <source>
        <strain evidence="2 3">FGSC 10403</strain>
    </source>
</reference>
<organism evidence="2 3">
    <name type="scientific">Neurospora hispaniola</name>
    <dbReference type="NCBI Taxonomy" id="588809"/>
    <lineage>
        <taxon>Eukaryota</taxon>
        <taxon>Fungi</taxon>
        <taxon>Dikarya</taxon>
        <taxon>Ascomycota</taxon>
        <taxon>Pezizomycotina</taxon>
        <taxon>Sordariomycetes</taxon>
        <taxon>Sordariomycetidae</taxon>
        <taxon>Sordariales</taxon>
        <taxon>Sordariaceae</taxon>
        <taxon>Neurospora</taxon>
    </lineage>
</organism>
<protein>
    <submittedName>
        <fullName evidence="2">Uncharacterized protein</fullName>
    </submittedName>
</protein>
<proteinExistence type="predicted"/>
<evidence type="ECO:0000313" key="3">
    <source>
        <dbReference type="Proteomes" id="UP001285908"/>
    </source>
</evidence>
<dbReference type="GeneID" id="87870248"/>
<dbReference type="EMBL" id="JAULSX010000005">
    <property type="protein sequence ID" value="KAK3490144.1"/>
    <property type="molecule type" value="Genomic_DNA"/>
</dbReference>
<gene>
    <name evidence="2" type="ORF">B0T23DRAFT_155598</name>
</gene>
<accession>A0AAJ0I4J2</accession>
<evidence type="ECO:0000256" key="1">
    <source>
        <dbReference type="SAM" id="MobiDB-lite"/>
    </source>
</evidence>
<comment type="caution">
    <text evidence="2">The sequence shown here is derived from an EMBL/GenBank/DDBJ whole genome shotgun (WGS) entry which is preliminary data.</text>
</comment>